<feature type="compositionally biased region" description="Basic and acidic residues" evidence="9">
    <location>
        <begin position="1291"/>
        <end position="1300"/>
    </location>
</feature>
<dbReference type="FunFam" id="3.40.50.300:FF:000163">
    <property type="entry name" value="Multidrug resistance-associated protein member 4"/>
    <property type="match status" value="1"/>
</dbReference>
<dbReference type="GO" id="GO:0005774">
    <property type="term" value="C:vacuolar membrane"/>
    <property type="evidence" value="ECO:0007669"/>
    <property type="project" value="UniProtKB-SubCell"/>
</dbReference>
<reference evidence="13" key="1">
    <citation type="submission" date="2014-11" db="EMBL/GenBank/DDBJ databases">
        <authorList>
            <person name="Otto D Thomas"/>
            <person name="Naeem Raeece"/>
        </authorList>
    </citation>
    <scope>NUCLEOTIDE SEQUENCE</scope>
</reference>
<dbReference type="InterPro" id="IPR011527">
    <property type="entry name" value="ABC1_TM_dom"/>
</dbReference>
<evidence type="ECO:0000256" key="1">
    <source>
        <dbReference type="ARBA" id="ARBA00004128"/>
    </source>
</evidence>
<dbReference type="GO" id="GO:0005524">
    <property type="term" value="F:ATP binding"/>
    <property type="evidence" value="ECO:0007669"/>
    <property type="project" value="UniProtKB-KW"/>
</dbReference>
<evidence type="ECO:0000256" key="7">
    <source>
        <dbReference type="ARBA" id="ARBA00022989"/>
    </source>
</evidence>
<feature type="domain" description="ABC transporter" evidence="11">
    <location>
        <begin position="487"/>
        <end position="710"/>
    </location>
</feature>
<feature type="transmembrane region" description="Helical" evidence="10">
    <location>
        <begin position="149"/>
        <end position="170"/>
    </location>
</feature>
<feature type="domain" description="ABC transporter" evidence="11">
    <location>
        <begin position="1324"/>
        <end position="1562"/>
    </location>
</feature>
<evidence type="ECO:0000256" key="9">
    <source>
        <dbReference type="SAM" id="MobiDB-lite"/>
    </source>
</evidence>
<dbReference type="Gene3D" id="3.40.50.300">
    <property type="entry name" value="P-loop containing nucleotide triphosphate hydrolases"/>
    <property type="match status" value="2"/>
</dbReference>
<dbReference type="PROSITE" id="PS00211">
    <property type="entry name" value="ABC_TRANSPORTER_1"/>
    <property type="match status" value="2"/>
</dbReference>
<evidence type="ECO:0000256" key="6">
    <source>
        <dbReference type="ARBA" id="ARBA00022840"/>
    </source>
</evidence>
<dbReference type="PROSITE" id="PS50929">
    <property type="entry name" value="ABC_TM1F"/>
    <property type="match status" value="2"/>
</dbReference>
<evidence type="ECO:0000256" key="8">
    <source>
        <dbReference type="ARBA" id="ARBA00023136"/>
    </source>
</evidence>
<evidence type="ECO:0000256" key="5">
    <source>
        <dbReference type="ARBA" id="ARBA00022741"/>
    </source>
</evidence>
<dbReference type="Gene3D" id="1.20.1560.10">
    <property type="entry name" value="ABC transporter type 1, transmembrane domain"/>
    <property type="match status" value="2"/>
</dbReference>
<feature type="region of interest" description="Disordered" evidence="9">
    <location>
        <begin position="1273"/>
        <end position="1312"/>
    </location>
</feature>
<dbReference type="InterPro" id="IPR050173">
    <property type="entry name" value="ABC_transporter_C-like"/>
</dbReference>
<dbReference type="GO" id="GO:0016887">
    <property type="term" value="F:ATP hydrolysis activity"/>
    <property type="evidence" value="ECO:0007669"/>
    <property type="project" value="InterPro"/>
</dbReference>
<dbReference type="PANTHER" id="PTHR24223">
    <property type="entry name" value="ATP-BINDING CASSETTE SUB-FAMILY C"/>
    <property type="match status" value="1"/>
</dbReference>
<dbReference type="FunFam" id="3.40.50.300:FF:000997">
    <property type="entry name" value="Multidrug resistance-associated protein 1"/>
    <property type="match status" value="1"/>
</dbReference>
<feature type="compositionally biased region" description="Basic and acidic residues" evidence="9">
    <location>
        <begin position="488"/>
        <end position="500"/>
    </location>
</feature>
<accession>A0A0G4HMQ0</accession>
<dbReference type="PhylomeDB" id="A0A0G4HMQ0"/>
<name>A0A0G4HMQ0_9ALVE</name>
<dbReference type="GO" id="GO:0140359">
    <property type="term" value="F:ABC-type transporter activity"/>
    <property type="evidence" value="ECO:0007669"/>
    <property type="project" value="InterPro"/>
</dbReference>
<dbReference type="InterPro" id="IPR003439">
    <property type="entry name" value="ABC_transporter-like_ATP-bd"/>
</dbReference>
<feature type="transmembrane region" description="Helical" evidence="10">
    <location>
        <begin position="373"/>
        <end position="393"/>
    </location>
</feature>
<feature type="transmembrane region" description="Helical" evidence="10">
    <location>
        <begin position="1076"/>
        <end position="1096"/>
    </location>
</feature>
<feature type="transmembrane region" description="Helical" evidence="10">
    <location>
        <begin position="974"/>
        <end position="1004"/>
    </location>
</feature>
<dbReference type="Pfam" id="PF00005">
    <property type="entry name" value="ABC_tran"/>
    <property type="match status" value="2"/>
</dbReference>
<dbReference type="PANTHER" id="PTHR24223:SF443">
    <property type="entry name" value="MULTIDRUG-RESISTANCE LIKE PROTEIN 1, ISOFORM I"/>
    <property type="match status" value="1"/>
</dbReference>
<feature type="region of interest" description="Disordered" evidence="9">
    <location>
        <begin position="444"/>
        <end position="500"/>
    </location>
</feature>
<dbReference type="FunFam" id="1.20.1560.10:FF:000010">
    <property type="entry name" value="Multidrug resistance-associated ABC transporter"/>
    <property type="match status" value="1"/>
</dbReference>
<keyword evidence="3 10" id="KW-0812">Transmembrane</keyword>
<evidence type="ECO:0000313" key="13">
    <source>
        <dbReference type="EMBL" id="CEM45453.1"/>
    </source>
</evidence>
<dbReference type="SUPFAM" id="SSF52540">
    <property type="entry name" value="P-loop containing nucleoside triphosphate hydrolases"/>
    <property type="match status" value="2"/>
</dbReference>
<dbReference type="VEuPathDB" id="CryptoDB:Cvel_7525"/>
<feature type="compositionally biased region" description="Basic and acidic residues" evidence="9">
    <location>
        <begin position="750"/>
        <end position="769"/>
    </location>
</feature>
<keyword evidence="8 10" id="KW-0472">Membrane</keyword>
<feature type="region of interest" description="Disordered" evidence="9">
    <location>
        <begin position="867"/>
        <end position="906"/>
    </location>
</feature>
<keyword evidence="6" id="KW-0067">ATP-binding</keyword>
<organism evidence="13">
    <name type="scientific">Chromera velia CCMP2878</name>
    <dbReference type="NCBI Taxonomy" id="1169474"/>
    <lineage>
        <taxon>Eukaryota</taxon>
        <taxon>Sar</taxon>
        <taxon>Alveolata</taxon>
        <taxon>Colpodellida</taxon>
        <taxon>Chromeraceae</taxon>
        <taxon>Chromera</taxon>
    </lineage>
</organism>
<feature type="domain" description="ABC transmembrane type-1" evidence="12">
    <location>
        <begin position="942"/>
        <end position="1216"/>
    </location>
</feature>
<dbReference type="CDD" id="cd03244">
    <property type="entry name" value="ABCC_MRP_domain2"/>
    <property type="match status" value="1"/>
</dbReference>
<keyword evidence="5" id="KW-0547">Nucleotide-binding</keyword>
<dbReference type="PROSITE" id="PS50893">
    <property type="entry name" value="ABC_TRANSPORTER_2"/>
    <property type="match status" value="2"/>
</dbReference>
<dbReference type="InterPro" id="IPR036640">
    <property type="entry name" value="ABC1_TM_sf"/>
</dbReference>
<protein>
    <submittedName>
        <fullName evidence="13">Uncharacterized protein</fullName>
    </submittedName>
</protein>
<keyword evidence="4" id="KW-0677">Repeat</keyword>
<evidence type="ECO:0000256" key="2">
    <source>
        <dbReference type="ARBA" id="ARBA00022448"/>
    </source>
</evidence>
<dbReference type="SMART" id="SM00382">
    <property type="entry name" value="AAA"/>
    <property type="match status" value="2"/>
</dbReference>
<feature type="region of interest" description="Disordered" evidence="9">
    <location>
        <begin position="750"/>
        <end position="783"/>
    </location>
</feature>
<evidence type="ECO:0000259" key="12">
    <source>
        <dbReference type="PROSITE" id="PS50929"/>
    </source>
</evidence>
<evidence type="ECO:0000256" key="3">
    <source>
        <dbReference type="ARBA" id="ARBA00022692"/>
    </source>
</evidence>
<feature type="transmembrane region" description="Helical" evidence="10">
    <location>
        <begin position="243"/>
        <end position="269"/>
    </location>
</feature>
<evidence type="ECO:0000259" key="11">
    <source>
        <dbReference type="PROSITE" id="PS50893"/>
    </source>
</evidence>
<feature type="transmembrane region" description="Helical" evidence="10">
    <location>
        <begin position="940"/>
        <end position="962"/>
    </location>
</feature>
<keyword evidence="2" id="KW-0813">Transport</keyword>
<dbReference type="CDD" id="cd18579">
    <property type="entry name" value="ABC_6TM_ABCC_D1"/>
    <property type="match status" value="1"/>
</dbReference>
<evidence type="ECO:0000256" key="4">
    <source>
        <dbReference type="ARBA" id="ARBA00022737"/>
    </source>
</evidence>
<sequence length="1597" mass="174406">MSAVSDLSKAPAGEALPLSTSHAHAPPRKPPPLQTAPWLSRVFFTWIGAIMAVARKKKTLEDADLYDLDEGNTSGVCVRRFEEAEKEWMDSKKGKEQGYKVFRVLFLAFKSDILLGGCLRFLNTCVQMPPFFFLQWYLQSISNPGSPPLTIASAGFVWVALIFTCQILKAVLESNYLWVGALTGMRMRIALQAAVFRKAVRLSQRDRAKFSTGEIVNLMQLYSQRIEIFAMMGHALWDGLVQILGYTGVAVYLIGWPTVVGLGVIILLLPAQAILMKKLIGFKIGSAKFTDHRVRLVTEILTGIKIVKMGAWEPKFAEAAGNVRAEEVGQLEKGVVLQGLSRSLLLTAPQMILLAVFSLYSLVLQERMTPDRVFATVAVFGQLMPALVIYPFVLSQYLDLRVATRALDRFLGGKERAEYLQTDKGGQAGGVQKGELELRKASFGWEVPPPQQPTGGPSKAATKTGAQMGSKGGQTGGEKAKKKGKGGKGKEEEKPLLEEKQPPLFKEIDLKIKKGELVGVVGPVGSGKSTLCAALLGEVDWYGGEAHAGGKVAFAAQTPWILNGTLKENILFGNQFDKKRYDEVLQVCELARDLEQLPDGDATEIGEKGVNLSGGQKQRVSLARAVYSEADVYVLDDPLSALDAEVGKSVFSKCIDGFLRGRTRILVTHHLHVISSSDTIVWLGATRLVAGGGESSMSPRKGEETDAGASPSASKSMRGGGAREAEILGVGTYEELLKNAEFAELLRTVESEKEEQKKSEREQKDEEKVRSRKASSAALSRGVSTEMKNLQEQQQIADIRRHSRESIQEALNQIEQIGTQRANEESAAALALQRISRQTAGDAAMEIRSSLPVSPGTKLDSALEKMDALPPENVRGVSAATEKKSEVPEGKEKKGMEGTEKEKETEKKPLVLMTTEEKAQGAVALSVYWDYVSGGRARGLFFALAGAQLLVSLSGLFANFWLALWTDASLPLEAWVYIVVYAGIGLHSAAWGFISGVQVVMFCAKASRQLHSKMLTSVLRAPSSFFDTTPLGRVIARFSRDTDQMDRQLPENLRGLLFTAFTVFAGVIGMSISVPLFLAVLPLIVVLYLWLMRMYISSLREMKRLDSVSRSPLYAHFQQCLNGLPTIRAYRQVKRFVDKADLQADGNTRAFFLLKASERWLQIRLEAIAGLTFASVACLALAMNVEAGLAGVAAVQALPLTLLLGFMVRSAAEVEASMNSVERILFYTYRIPQEAPFFSGCPGDNEGDEASRLFFQSDKEVAVGRRKALKEDAEREARGGKEGGCCSCGGKDGKEEEGQGRRTSAVDISQVKPPPRGWPFAGKVNFEGVKLRYREETPLVLEGLSFSVKAGEKIGVIGRTGSGKSTTLQALMRLVEYEGGKVEVDNVELQSIGLQDVRGALAVIPQDPVIFSGSVRFNLDPFDEHKEEALWEALRLVGLEEEIAGRCDTDSDLSTAPVSEFGDNFSVGQRQLLCIARATLRRAKIVLLDEATASIDTATDAKIQQVLKKAFLGCSMVVIAHRLRTIIDADRILALDAGTLMEYDSPHALLQKDDGLFRSLVEELGPLEEAALRKEAALHSEQKERSQTAAVDVLVTE</sequence>
<dbReference type="InterPro" id="IPR017871">
    <property type="entry name" value="ABC_transporter-like_CS"/>
</dbReference>
<dbReference type="Pfam" id="PF00664">
    <property type="entry name" value="ABC_membrane"/>
    <property type="match status" value="2"/>
</dbReference>
<feature type="region of interest" description="Disordered" evidence="9">
    <location>
        <begin position="692"/>
        <end position="721"/>
    </location>
</feature>
<dbReference type="CDD" id="cd03250">
    <property type="entry name" value="ABCC_MRP_domain1"/>
    <property type="match status" value="1"/>
</dbReference>
<dbReference type="SUPFAM" id="SSF90123">
    <property type="entry name" value="ABC transporter transmembrane region"/>
    <property type="match status" value="2"/>
</dbReference>
<feature type="compositionally biased region" description="Basic and acidic residues" evidence="9">
    <location>
        <begin position="881"/>
        <end position="906"/>
    </location>
</feature>
<proteinExistence type="predicted"/>
<gene>
    <name evidence="13" type="ORF">Cvel_7525</name>
</gene>
<comment type="subcellular location">
    <subcellularLocation>
        <location evidence="1">Vacuole membrane</location>
        <topology evidence="1">Multi-pass membrane protein</topology>
    </subcellularLocation>
</comment>
<evidence type="ECO:0000256" key="10">
    <source>
        <dbReference type="SAM" id="Phobius"/>
    </source>
</evidence>
<dbReference type="InterPro" id="IPR027417">
    <property type="entry name" value="P-loop_NTPase"/>
</dbReference>
<dbReference type="InterPro" id="IPR003593">
    <property type="entry name" value="AAA+_ATPase"/>
</dbReference>
<keyword evidence="7 10" id="KW-1133">Transmembrane helix</keyword>
<feature type="domain" description="ABC transmembrane type-1" evidence="12">
    <location>
        <begin position="114"/>
        <end position="399"/>
    </location>
</feature>
<dbReference type="InterPro" id="IPR044746">
    <property type="entry name" value="ABCC_6TM_D1"/>
</dbReference>
<feature type="transmembrane region" description="Helical" evidence="10">
    <location>
        <begin position="343"/>
        <end position="361"/>
    </location>
</feature>
<feature type="region of interest" description="Disordered" evidence="9">
    <location>
        <begin position="1578"/>
        <end position="1597"/>
    </location>
</feature>
<dbReference type="EMBL" id="CDMZ01003191">
    <property type="protein sequence ID" value="CEM45453.1"/>
    <property type="molecule type" value="Genomic_DNA"/>
</dbReference>